<evidence type="ECO:0000259" key="3">
    <source>
        <dbReference type="Pfam" id="PF07883"/>
    </source>
</evidence>
<protein>
    <recommendedName>
        <fullName evidence="3">Cupin type-2 domain-containing protein</fullName>
    </recommendedName>
</protein>
<evidence type="ECO:0000313" key="5">
    <source>
        <dbReference type="Proteomes" id="UP000028045"/>
    </source>
</evidence>
<dbReference type="PANTHER" id="PTHR41517">
    <property type="entry name" value="1,2-DIOXYGENASE PROTEIN-RELATED"/>
    <property type="match status" value="1"/>
</dbReference>
<feature type="domain" description="Cupin type-2" evidence="3">
    <location>
        <begin position="100"/>
        <end position="167"/>
    </location>
</feature>
<dbReference type="InterPro" id="IPR047183">
    <property type="entry name" value="GDO-like"/>
</dbReference>
<organism evidence="4 5">
    <name type="scientific">Stachybotrys chartarum (strain CBS 109288 / IBT 7711)</name>
    <name type="common">Toxic black mold</name>
    <name type="synonym">Stilbospora chartarum</name>
    <dbReference type="NCBI Taxonomy" id="1280523"/>
    <lineage>
        <taxon>Eukaryota</taxon>
        <taxon>Fungi</taxon>
        <taxon>Dikarya</taxon>
        <taxon>Ascomycota</taxon>
        <taxon>Pezizomycotina</taxon>
        <taxon>Sordariomycetes</taxon>
        <taxon>Hypocreomycetidae</taxon>
        <taxon>Hypocreales</taxon>
        <taxon>Stachybotryaceae</taxon>
        <taxon>Stachybotrys</taxon>
    </lineage>
</organism>
<name>A0A084AM63_STACB</name>
<accession>A0A084AM63</accession>
<evidence type="ECO:0000256" key="1">
    <source>
        <dbReference type="ARBA" id="ARBA00022964"/>
    </source>
</evidence>
<gene>
    <name evidence="4" type="ORF">S7711_05826</name>
</gene>
<keyword evidence="2" id="KW-0560">Oxidoreductase</keyword>
<dbReference type="InterPro" id="IPR011051">
    <property type="entry name" value="RmlC_Cupin_sf"/>
</dbReference>
<evidence type="ECO:0000256" key="2">
    <source>
        <dbReference type="ARBA" id="ARBA00023002"/>
    </source>
</evidence>
<reference evidence="4 5" key="1">
    <citation type="journal article" date="2014" name="BMC Genomics">
        <title>Comparative genome sequencing reveals chemotype-specific gene clusters in the toxigenic black mold Stachybotrys.</title>
        <authorList>
            <person name="Semeiks J."/>
            <person name="Borek D."/>
            <person name="Otwinowski Z."/>
            <person name="Grishin N.V."/>
        </authorList>
    </citation>
    <scope>NUCLEOTIDE SEQUENCE [LARGE SCALE GENOMIC DNA]</scope>
    <source>
        <strain evidence="5">CBS 109288 / IBT 7711</strain>
    </source>
</reference>
<dbReference type="OrthoDB" id="2205143at2759"/>
<dbReference type="CDD" id="cd02216">
    <property type="entry name" value="cupin_GDO-like_N"/>
    <property type="match status" value="1"/>
</dbReference>
<dbReference type="InterPro" id="IPR013096">
    <property type="entry name" value="Cupin_2"/>
</dbReference>
<dbReference type="Gene3D" id="2.60.120.10">
    <property type="entry name" value="Jelly Rolls"/>
    <property type="match status" value="2"/>
</dbReference>
<dbReference type="HOGENOM" id="CLU_060572_0_0_1"/>
<proteinExistence type="predicted"/>
<dbReference type="PANTHER" id="PTHR41517:SF1">
    <property type="entry name" value="CUPIN"/>
    <property type="match status" value="1"/>
</dbReference>
<dbReference type="Proteomes" id="UP000028045">
    <property type="component" value="Unassembled WGS sequence"/>
</dbReference>
<dbReference type="EMBL" id="KL648659">
    <property type="protein sequence ID" value="KEY66392.1"/>
    <property type="molecule type" value="Genomic_DNA"/>
</dbReference>
<dbReference type="SUPFAM" id="SSF51182">
    <property type="entry name" value="RmlC-like cupins"/>
    <property type="match status" value="1"/>
</dbReference>
<keyword evidence="1" id="KW-0223">Dioxygenase</keyword>
<dbReference type="AlphaFoldDB" id="A0A084AM63"/>
<dbReference type="InterPro" id="IPR014710">
    <property type="entry name" value="RmlC-like_jellyroll"/>
</dbReference>
<evidence type="ECO:0000313" key="4">
    <source>
        <dbReference type="EMBL" id="KEY66392.1"/>
    </source>
</evidence>
<dbReference type="Pfam" id="PF07883">
    <property type="entry name" value="Cupin_2"/>
    <property type="match status" value="1"/>
</dbReference>
<sequence>MGQANVKISGSDDKTAVMNEYLAGLPSQHLEPLWNRMSVMVPASPNPKTKPYIWKYSEVLPHLQRAGELVPEEEAERRVLMLRNPSMEAPYTTDTIYGGLQLVRPRETAPAHRHIAYACRFIIEGNGFTAVEGKKMPLTRGDVVVTPTWHWHDHGNESNSPVIWLDMLNLPLFRYAPIHFAEGYDEKRYPSALCDPCEWRHPWAPVQTKLDAQKGNHAIHHYKNKDGMPLSTTLGVQAERIAAAASSSQSQDSSSFIYHCVEGRGRTVVEPPSGEKMTFSWTSKDTFAIPAWSKVQHFNDSTSEPAYLVAVNDGPFLDLLGLRHP</sequence>
<keyword evidence="5" id="KW-1185">Reference proteome</keyword>
<dbReference type="GO" id="GO:0051213">
    <property type="term" value="F:dioxygenase activity"/>
    <property type="evidence" value="ECO:0007669"/>
    <property type="project" value="UniProtKB-KW"/>
</dbReference>